<dbReference type="PANTHER" id="PTHR43135">
    <property type="entry name" value="ALPHA-D-RIBOSE 1-METHYLPHOSPHONATE 5-TRIPHOSPHATE DIPHOSPHATASE"/>
    <property type="match status" value="1"/>
</dbReference>
<feature type="domain" description="Amidohydrolase-related" evidence="1">
    <location>
        <begin position="1"/>
        <end position="59"/>
    </location>
</feature>
<dbReference type="Gene3D" id="3.20.20.140">
    <property type="entry name" value="Metal-dependent hydrolases"/>
    <property type="match status" value="1"/>
</dbReference>
<dbReference type="InterPro" id="IPR051781">
    <property type="entry name" value="Metallo-dep_Hydrolase"/>
</dbReference>
<dbReference type="Pfam" id="PF01979">
    <property type="entry name" value="Amidohydro_1"/>
    <property type="match status" value="1"/>
</dbReference>
<name>X1SZ63_9ZZZZ</name>
<feature type="non-terminal residue" evidence="2">
    <location>
        <position position="1"/>
    </location>
</feature>
<dbReference type="InterPro" id="IPR011059">
    <property type="entry name" value="Metal-dep_hydrolase_composite"/>
</dbReference>
<reference evidence="2" key="1">
    <citation type="journal article" date="2014" name="Front. Microbiol.">
        <title>High frequency of phylogenetically diverse reductive dehalogenase-homologous genes in deep subseafloor sedimentary metagenomes.</title>
        <authorList>
            <person name="Kawai M."/>
            <person name="Futagami T."/>
            <person name="Toyoda A."/>
            <person name="Takaki Y."/>
            <person name="Nishi S."/>
            <person name="Hori S."/>
            <person name="Arai W."/>
            <person name="Tsubouchi T."/>
            <person name="Morono Y."/>
            <person name="Uchiyama I."/>
            <person name="Ito T."/>
            <person name="Fujiyama A."/>
            <person name="Inagaki F."/>
            <person name="Takami H."/>
        </authorList>
    </citation>
    <scope>NUCLEOTIDE SEQUENCE</scope>
    <source>
        <strain evidence="2">Expedition CK06-06</strain>
    </source>
</reference>
<protein>
    <recommendedName>
        <fullName evidence="1">Amidohydrolase-related domain-containing protein</fullName>
    </recommendedName>
</protein>
<dbReference type="AlphaFoldDB" id="X1SZ63"/>
<gene>
    <name evidence="2" type="ORF">S12H4_25229</name>
</gene>
<comment type="caution">
    <text evidence="2">The sequence shown here is derived from an EMBL/GenBank/DDBJ whole genome shotgun (WGS) entry which is preliminary data.</text>
</comment>
<dbReference type="EMBL" id="BARW01014036">
    <property type="protein sequence ID" value="GAI73104.1"/>
    <property type="molecule type" value="Genomic_DNA"/>
</dbReference>
<dbReference type="Gene3D" id="2.30.40.10">
    <property type="entry name" value="Urease, subunit C, domain 1"/>
    <property type="match status" value="1"/>
</dbReference>
<sequence>AIKSATIVNAEIIRMQDKIGSLEVGKWADIIIVDGKPDEDINTLVEKDNIRLVMKQGEVFRNIL</sequence>
<accession>X1SZ63</accession>
<evidence type="ECO:0000313" key="2">
    <source>
        <dbReference type="EMBL" id="GAI73104.1"/>
    </source>
</evidence>
<dbReference type="GO" id="GO:0016810">
    <property type="term" value="F:hydrolase activity, acting on carbon-nitrogen (but not peptide) bonds"/>
    <property type="evidence" value="ECO:0007669"/>
    <property type="project" value="InterPro"/>
</dbReference>
<evidence type="ECO:0000259" key="1">
    <source>
        <dbReference type="Pfam" id="PF01979"/>
    </source>
</evidence>
<dbReference type="SUPFAM" id="SSF51338">
    <property type="entry name" value="Composite domain of metallo-dependent hydrolases"/>
    <property type="match status" value="1"/>
</dbReference>
<dbReference type="InterPro" id="IPR006680">
    <property type="entry name" value="Amidohydro-rel"/>
</dbReference>
<proteinExistence type="predicted"/>
<organism evidence="2">
    <name type="scientific">marine sediment metagenome</name>
    <dbReference type="NCBI Taxonomy" id="412755"/>
    <lineage>
        <taxon>unclassified sequences</taxon>
        <taxon>metagenomes</taxon>
        <taxon>ecological metagenomes</taxon>
    </lineage>
</organism>
<dbReference type="PANTHER" id="PTHR43135:SF3">
    <property type="entry name" value="ALPHA-D-RIBOSE 1-METHYLPHOSPHONATE 5-TRIPHOSPHATE DIPHOSPHATASE"/>
    <property type="match status" value="1"/>
</dbReference>